<dbReference type="Gene3D" id="3.50.50.60">
    <property type="entry name" value="FAD/NAD(P)-binding domain"/>
    <property type="match status" value="1"/>
</dbReference>
<dbReference type="InterPro" id="IPR002938">
    <property type="entry name" value="FAD-bd"/>
</dbReference>
<dbReference type="eggNOG" id="ENOG502QQGF">
    <property type="taxonomic scope" value="Eukaryota"/>
</dbReference>
<dbReference type="PANTHER" id="PTHR43476">
    <property type="entry name" value="3-(3-HYDROXY-PHENYL)PROPIONATE/3-HYDROXYCINNAMIC ACID HYDROXYLASE"/>
    <property type="match status" value="1"/>
</dbReference>
<keyword evidence="3" id="KW-0560">Oxidoreductase</keyword>
<proteinExistence type="predicted"/>
<organism evidence="5 6">
    <name type="scientific">Cyphellophora europaea (strain CBS 101466)</name>
    <name type="common">Phialophora europaea</name>
    <dbReference type="NCBI Taxonomy" id="1220924"/>
    <lineage>
        <taxon>Eukaryota</taxon>
        <taxon>Fungi</taxon>
        <taxon>Dikarya</taxon>
        <taxon>Ascomycota</taxon>
        <taxon>Pezizomycotina</taxon>
        <taxon>Eurotiomycetes</taxon>
        <taxon>Chaetothyriomycetidae</taxon>
        <taxon>Chaetothyriales</taxon>
        <taxon>Cyphellophoraceae</taxon>
        <taxon>Cyphellophora</taxon>
    </lineage>
</organism>
<dbReference type="PRINTS" id="PR00420">
    <property type="entry name" value="RNGMNOXGNASE"/>
</dbReference>
<reference evidence="5 6" key="1">
    <citation type="submission" date="2013-03" db="EMBL/GenBank/DDBJ databases">
        <title>The Genome Sequence of Phialophora europaea CBS 101466.</title>
        <authorList>
            <consortium name="The Broad Institute Genomics Platform"/>
            <person name="Cuomo C."/>
            <person name="de Hoog S."/>
            <person name="Gorbushina A."/>
            <person name="Walker B."/>
            <person name="Young S.K."/>
            <person name="Zeng Q."/>
            <person name="Gargeya S."/>
            <person name="Fitzgerald M."/>
            <person name="Haas B."/>
            <person name="Abouelleil A."/>
            <person name="Allen A.W."/>
            <person name="Alvarado L."/>
            <person name="Arachchi H.M."/>
            <person name="Berlin A.M."/>
            <person name="Chapman S.B."/>
            <person name="Gainer-Dewar J."/>
            <person name="Goldberg J."/>
            <person name="Griggs A."/>
            <person name="Gujja S."/>
            <person name="Hansen M."/>
            <person name="Howarth C."/>
            <person name="Imamovic A."/>
            <person name="Ireland A."/>
            <person name="Larimer J."/>
            <person name="McCowan C."/>
            <person name="Murphy C."/>
            <person name="Pearson M."/>
            <person name="Poon T.W."/>
            <person name="Priest M."/>
            <person name="Roberts A."/>
            <person name="Saif S."/>
            <person name="Shea T."/>
            <person name="Sisk P."/>
            <person name="Sykes S."/>
            <person name="Wortman J."/>
            <person name="Nusbaum C."/>
            <person name="Birren B."/>
        </authorList>
    </citation>
    <scope>NUCLEOTIDE SEQUENCE [LARGE SCALE GENOMIC DNA]</scope>
    <source>
        <strain evidence="5 6">CBS 101466</strain>
    </source>
</reference>
<accession>W2S7A8</accession>
<gene>
    <name evidence="5" type="ORF">HMPREF1541_11044</name>
</gene>
<name>W2S7A8_CYPE1</name>
<dbReference type="RefSeq" id="XP_008713935.1">
    <property type="nucleotide sequence ID" value="XM_008715713.1"/>
</dbReference>
<keyword evidence="1" id="KW-0285">Flavoprotein</keyword>
<dbReference type="InParanoid" id="W2S7A8"/>
<evidence type="ECO:0000313" key="6">
    <source>
        <dbReference type="Proteomes" id="UP000030752"/>
    </source>
</evidence>
<dbReference type="VEuPathDB" id="FungiDB:HMPREF1541_11044"/>
<dbReference type="SUPFAM" id="SSF51905">
    <property type="entry name" value="FAD/NAD(P)-binding domain"/>
    <property type="match status" value="1"/>
</dbReference>
<evidence type="ECO:0000259" key="4">
    <source>
        <dbReference type="Pfam" id="PF01494"/>
    </source>
</evidence>
<dbReference type="Proteomes" id="UP000030752">
    <property type="component" value="Unassembled WGS sequence"/>
</dbReference>
<dbReference type="InterPro" id="IPR036188">
    <property type="entry name" value="FAD/NAD-bd_sf"/>
</dbReference>
<keyword evidence="2" id="KW-0274">FAD</keyword>
<dbReference type="STRING" id="1220924.W2S7A8"/>
<feature type="domain" description="FAD-binding" evidence="4">
    <location>
        <begin position="5"/>
        <end position="344"/>
    </location>
</feature>
<dbReference type="InterPro" id="IPR050631">
    <property type="entry name" value="PheA/TfdB_FAD_monoxygenase"/>
</dbReference>
<dbReference type="PANTHER" id="PTHR43476:SF3">
    <property type="entry name" value="FAD-BINDING MONOOXYGENASE"/>
    <property type="match status" value="1"/>
</dbReference>
<evidence type="ECO:0000256" key="1">
    <source>
        <dbReference type="ARBA" id="ARBA00022630"/>
    </source>
</evidence>
<dbReference type="AlphaFoldDB" id="W2S7A8"/>
<dbReference type="OrthoDB" id="10016252at2759"/>
<protein>
    <recommendedName>
        <fullName evidence="4">FAD-binding domain-containing protein</fullName>
    </recommendedName>
</protein>
<dbReference type="HOGENOM" id="CLU_009665_2_2_1"/>
<dbReference type="Gene3D" id="3.30.70.2450">
    <property type="match status" value="1"/>
</dbReference>
<dbReference type="Pfam" id="PF01494">
    <property type="entry name" value="FAD_binding_3"/>
    <property type="match status" value="1"/>
</dbReference>
<dbReference type="EMBL" id="KB822717">
    <property type="protein sequence ID" value="ETN43913.1"/>
    <property type="molecule type" value="Genomic_DNA"/>
</dbReference>
<evidence type="ECO:0000256" key="2">
    <source>
        <dbReference type="ARBA" id="ARBA00022827"/>
    </source>
</evidence>
<dbReference type="GO" id="GO:0071949">
    <property type="term" value="F:FAD binding"/>
    <property type="evidence" value="ECO:0007669"/>
    <property type="project" value="InterPro"/>
</dbReference>
<dbReference type="GO" id="GO:0008688">
    <property type="term" value="F:3-(3-hydroxyphenyl)propionate hydroxylase activity"/>
    <property type="evidence" value="ECO:0007669"/>
    <property type="project" value="TreeGrafter"/>
</dbReference>
<dbReference type="GeneID" id="19978383"/>
<sequence length="392" mass="43957">MSPDEVIVVGAGPSGLLLALLLGQQGVNVEIVEASDQLDEQPRATHYGSPATHLLKRAGVLDEIRADGVLMRRVAWRKPDGTLLGALDLSAVPDERWERTVALPLNKVSRIVLRHLQPLKSVEIKWSHNVVDVGQDETEAWVDVETPSGKQRLKADYIVGCDGANSKIRRVLQGDKNFPGKTWDQQIVATNVYYDFDQFGWDDSNFIIHPEHWFMAARISKDGMWRVSYGEVSGLSREEYLERQPMKFETMLPGNPKPDAYKLTNISPYKIHQRCAEKMRVGRFLLAADAAHLCNPFGGLGLTGGLADVDGLYDCLIGIHQGKTSDSILDRYDQVRRDMWHKFIDVVSSENLCRLNSQDPETALEQDKLLQMLAKAADDKDLARQMQLVSLL</sequence>
<keyword evidence="6" id="KW-1185">Reference proteome</keyword>
<evidence type="ECO:0000256" key="3">
    <source>
        <dbReference type="ARBA" id="ARBA00023002"/>
    </source>
</evidence>
<dbReference type="GO" id="GO:0019622">
    <property type="term" value="P:3-(3-hydroxy)phenylpropionate catabolic process"/>
    <property type="evidence" value="ECO:0007669"/>
    <property type="project" value="TreeGrafter"/>
</dbReference>
<evidence type="ECO:0000313" key="5">
    <source>
        <dbReference type="EMBL" id="ETN43913.1"/>
    </source>
</evidence>